<dbReference type="InterPro" id="IPR022644">
    <property type="entry name" value="De-COase2_N"/>
</dbReference>
<dbReference type="FunFam" id="3.20.20.10:FF:000001">
    <property type="entry name" value="Biosynthetic arginine decarboxylase"/>
    <property type="match status" value="1"/>
</dbReference>
<feature type="active site" description="Proton donor" evidence="14">
    <location>
        <position position="582"/>
    </location>
</feature>
<evidence type="ECO:0000256" key="13">
    <source>
        <dbReference type="PIRSR" id="PIRSR001336-50"/>
    </source>
</evidence>
<dbReference type="FunFam" id="2.40.37.10:FF:000001">
    <property type="entry name" value="Biosynthetic arginine decarboxylase"/>
    <property type="match status" value="1"/>
</dbReference>
<keyword evidence="7 12" id="KW-0460">Magnesium</keyword>
<reference evidence="20" key="1">
    <citation type="submission" date="2018-06" db="EMBL/GenBank/DDBJ databases">
        <authorList>
            <person name="Cea G.-C."/>
            <person name="William W."/>
        </authorList>
    </citation>
    <scope>NUCLEOTIDE SEQUENCE [LARGE SCALE GENOMIC DNA]</scope>
    <source>
        <strain evidence="20">DB21MT-2</strain>
    </source>
</reference>
<dbReference type="Gene3D" id="1.20.58.930">
    <property type="match status" value="1"/>
</dbReference>
<keyword evidence="6 12" id="KW-0210">Decarboxylase</keyword>
<comment type="function">
    <text evidence="3 12">Catalyzes the biosynthesis of agmatine from arginine.</text>
</comment>
<dbReference type="GO" id="GO:0033388">
    <property type="term" value="P:putrescine biosynthetic process from arginine"/>
    <property type="evidence" value="ECO:0007669"/>
    <property type="project" value="TreeGrafter"/>
</dbReference>
<dbReference type="NCBIfam" id="NF003763">
    <property type="entry name" value="PRK05354.1"/>
    <property type="match status" value="1"/>
</dbReference>
<dbReference type="Gene3D" id="1.10.287.3440">
    <property type="match status" value="1"/>
</dbReference>
<dbReference type="InterPro" id="IPR040634">
    <property type="entry name" value="Arg_decarb_HB"/>
</dbReference>
<dbReference type="GO" id="GO:0008295">
    <property type="term" value="P:spermidine biosynthetic process"/>
    <property type="evidence" value="ECO:0007669"/>
    <property type="project" value="UniProtKB-UniRule"/>
</dbReference>
<dbReference type="NCBIfam" id="TIGR01273">
    <property type="entry name" value="speA"/>
    <property type="match status" value="1"/>
</dbReference>
<accession>A0A330M4Q0</accession>
<dbReference type="InterPro" id="IPR000183">
    <property type="entry name" value="Orn/DAP/Arg_de-COase"/>
</dbReference>
<dbReference type="InterPro" id="IPR041128">
    <property type="entry name" value="Arg_decarbox_C"/>
</dbReference>
<evidence type="ECO:0000259" key="17">
    <source>
        <dbReference type="Pfam" id="PF17810"/>
    </source>
</evidence>
<dbReference type="FunFam" id="1.10.287.3440:FF:000001">
    <property type="entry name" value="Biosynthetic arginine decarboxylase"/>
    <property type="match status" value="1"/>
</dbReference>
<protein>
    <recommendedName>
        <fullName evidence="12">Biosynthetic arginine decarboxylase</fullName>
        <shortName evidence="12">ADC</shortName>
        <ecNumber evidence="12">4.1.1.19</ecNumber>
    </recommendedName>
</protein>
<dbReference type="PANTHER" id="PTHR43295:SF9">
    <property type="entry name" value="BIOSYNTHETIC ARGININE DECARBOXYLASE"/>
    <property type="match status" value="1"/>
</dbReference>
<dbReference type="EC" id="4.1.1.19" evidence="12"/>
<dbReference type="KEGG" id="sbk:SHEWBE_2431"/>
<keyword evidence="8 12" id="KW-0663">Pyridoxal phosphate</keyword>
<evidence type="ECO:0000313" key="20">
    <source>
        <dbReference type="Proteomes" id="UP000250123"/>
    </source>
</evidence>
<name>A0A330M4Q0_9GAMM</name>
<evidence type="ECO:0000256" key="11">
    <source>
        <dbReference type="ARBA" id="ARBA00023239"/>
    </source>
</evidence>
<keyword evidence="15" id="KW-1133">Transmembrane helix</keyword>
<keyword evidence="5 12" id="KW-0479">Metal-binding</keyword>
<evidence type="ECO:0000256" key="4">
    <source>
        <dbReference type="ARBA" id="ARBA00008357"/>
    </source>
</evidence>
<feature type="domain" description="Arginine decarboxylase C-terminal helical" evidence="18">
    <location>
        <begin position="660"/>
        <end position="708"/>
    </location>
</feature>
<dbReference type="GO" id="GO:0006527">
    <property type="term" value="P:L-arginine catabolic process"/>
    <property type="evidence" value="ECO:0007669"/>
    <property type="project" value="InterPro"/>
</dbReference>
<dbReference type="CDD" id="cd06830">
    <property type="entry name" value="PLPDE_III_ADC"/>
    <property type="match status" value="1"/>
</dbReference>
<dbReference type="Gene3D" id="2.40.37.10">
    <property type="entry name" value="Lyase, Ornithine Decarboxylase, Chain A, domain 1"/>
    <property type="match status" value="1"/>
</dbReference>
<feature type="transmembrane region" description="Helical" evidence="15">
    <location>
        <begin position="20"/>
        <end position="40"/>
    </location>
</feature>
<keyword evidence="15" id="KW-0472">Membrane</keyword>
<keyword evidence="10 12" id="KW-0620">Polyamine biosynthesis</keyword>
<evidence type="ECO:0000256" key="9">
    <source>
        <dbReference type="ARBA" id="ARBA00023066"/>
    </source>
</evidence>
<proteinExistence type="inferred from homology"/>
<feature type="modified residue" description="N6-(pyridoxal phosphate)lysine" evidence="12 13">
    <location>
        <position position="176"/>
    </location>
</feature>
<keyword evidence="9 12" id="KW-0745">Spermidine biosynthesis</keyword>
<comment type="cofactor">
    <cofactor evidence="1 12 13">
        <name>pyridoxal 5'-phosphate</name>
        <dbReference type="ChEBI" id="CHEBI:597326"/>
    </cofactor>
</comment>
<dbReference type="InterPro" id="IPR029066">
    <property type="entry name" value="PLP-binding_barrel"/>
</dbReference>
<evidence type="ECO:0000256" key="1">
    <source>
        <dbReference type="ARBA" id="ARBA00001933"/>
    </source>
</evidence>
<evidence type="ECO:0000256" key="12">
    <source>
        <dbReference type="HAMAP-Rule" id="MF_01417"/>
    </source>
</evidence>
<feature type="domain" description="Orn/DAP/Arg decarboxylase 2 N-terminal" evidence="16">
    <location>
        <begin position="159"/>
        <end position="421"/>
    </location>
</feature>
<evidence type="ECO:0000256" key="3">
    <source>
        <dbReference type="ARBA" id="ARBA00002257"/>
    </source>
</evidence>
<dbReference type="InterPro" id="IPR002985">
    <property type="entry name" value="Arg_decrbxlase"/>
</dbReference>
<evidence type="ECO:0000256" key="8">
    <source>
        <dbReference type="ARBA" id="ARBA00022898"/>
    </source>
</evidence>
<evidence type="ECO:0000259" key="16">
    <source>
        <dbReference type="Pfam" id="PF02784"/>
    </source>
</evidence>
<evidence type="ECO:0000256" key="15">
    <source>
        <dbReference type="SAM" id="Phobius"/>
    </source>
</evidence>
<comment type="similarity">
    <text evidence="4 12">Belongs to the Orn/Lys/Arg decarboxylase class-II family. SpeA subfamily.</text>
</comment>
<evidence type="ECO:0000256" key="2">
    <source>
        <dbReference type="ARBA" id="ARBA00001946"/>
    </source>
</evidence>
<gene>
    <name evidence="12 19" type="primary">speA</name>
    <name evidence="19" type="ORF">SHEWBE_2431</name>
</gene>
<dbReference type="HAMAP" id="MF_01417">
    <property type="entry name" value="SpeA"/>
    <property type="match status" value="1"/>
</dbReference>
<comment type="cofactor">
    <cofactor evidence="2 12">
        <name>Mg(2+)</name>
        <dbReference type="ChEBI" id="CHEBI:18420"/>
    </cofactor>
</comment>
<keyword evidence="11 12" id="KW-0456">Lyase</keyword>
<feature type="binding site" evidence="12">
    <location>
        <begin position="361"/>
        <end position="371"/>
    </location>
    <ligand>
        <name>substrate</name>
    </ligand>
</feature>
<comment type="pathway">
    <text evidence="12">Amine and polyamine biosynthesis; agmatine biosynthesis; agmatine from L-arginine: step 1/1.</text>
</comment>
<dbReference type="Proteomes" id="UP000250123">
    <property type="component" value="Chromosome SHEWBE"/>
</dbReference>
<organism evidence="19 20">
    <name type="scientific">Shewanella benthica</name>
    <dbReference type="NCBI Taxonomy" id="43661"/>
    <lineage>
        <taxon>Bacteria</taxon>
        <taxon>Pseudomonadati</taxon>
        <taxon>Pseudomonadota</taxon>
        <taxon>Gammaproteobacteria</taxon>
        <taxon>Alteromonadales</taxon>
        <taxon>Shewanellaceae</taxon>
        <taxon>Shewanella</taxon>
    </lineage>
</organism>
<dbReference type="GO" id="GO:0046872">
    <property type="term" value="F:metal ion binding"/>
    <property type="evidence" value="ECO:0007669"/>
    <property type="project" value="UniProtKB-KW"/>
</dbReference>
<dbReference type="UniPathway" id="UPA00186">
    <property type="reaction ID" value="UER00284"/>
</dbReference>
<feature type="transmembrane region" description="Helical" evidence="15">
    <location>
        <begin position="52"/>
        <end position="76"/>
    </location>
</feature>
<evidence type="ECO:0000256" key="6">
    <source>
        <dbReference type="ARBA" id="ARBA00022793"/>
    </source>
</evidence>
<evidence type="ECO:0000256" key="5">
    <source>
        <dbReference type="ARBA" id="ARBA00022723"/>
    </source>
</evidence>
<dbReference type="GO" id="GO:0008792">
    <property type="term" value="F:arginine decarboxylase activity"/>
    <property type="evidence" value="ECO:0007669"/>
    <property type="project" value="UniProtKB-UniRule"/>
</dbReference>
<evidence type="ECO:0000313" key="19">
    <source>
        <dbReference type="EMBL" id="SQH76394.1"/>
    </source>
</evidence>
<evidence type="ECO:0000256" key="10">
    <source>
        <dbReference type="ARBA" id="ARBA00023115"/>
    </source>
</evidence>
<evidence type="ECO:0000256" key="7">
    <source>
        <dbReference type="ARBA" id="ARBA00022842"/>
    </source>
</evidence>
<dbReference type="Pfam" id="PF17944">
    <property type="entry name" value="Arg_decarbox_C"/>
    <property type="match status" value="1"/>
</dbReference>
<dbReference type="AlphaFoldDB" id="A0A330M4Q0"/>
<keyword evidence="15" id="KW-0812">Transmembrane</keyword>
<feature type="domain" description="Arginine decarboxylase helical bundle" evidence="17">
    <location>
        <begin position="445"/>
        <end position="532"/>
    </location>
</feature>
<dbReference type="PRINTS" id="PR01179">
    <property type="entry name" value="ODADCRBXLASE"/>
</dbReference>
<dbReference type="Pfam" id="PF17810">
    <property type="entry name" value="Arg_decarb_HB"/>
    <property type="match status" value="1"/>
</dbReference>
<comment type="catalytic activity">
    <reaction evidence="12">
        <text>L-arginine + H(+) = agmatine + CO2</text>
        <dbReference type="Rhea" id="RHEA:17641"/>
        <dbReference type="ChEBI" id="CHEBI:15378"/>
        <dbReference type="ChEBI" id="CHEBI:16526"/>
        <dbReference type="ChEBI" id="CHEBI:32682"/>
        <dbReference type="ChEBI" id="CHEBI:58145"/>
        <dbReference type="EC" id="4.1.1.19"/>
    </reaction>
</comment>
<dbReference type="Gene3D" id="3.20.20.10">
    <property type="entry name" value="Alanine racemase"/>
    <property type="match status" value="1"/>
</dbReference>
<sequence length="712" mass="79648">MEWYYPNHVNIDGFFELIFLYLMLAIASSWVFNYAPFYGLSSRFHIDTRGRLLHGCAGTGVDIAFVFDFFLGLTIMSDWSINDARNGYNVNYWSQGLYGISDAGEVTVSPDQANPEFTIGLNELAQSMVKSGVALPVLVRFPQILHHRVHSICHAFNLAIQKYQYESDYLLVYPIKVNQQKTVVEEILASQKSKEVPQLGLEAGSKPELMAVLAMAQKASSVIICNGYKDVEYIRLALIGEKLGHKVYIVLEKLSELKSILQEAKNLGVTPRLGLRVRLAFQGKGKWQASGGEKSKFGLSAAQVLTVIESLKDENMLDCLQLLHFHLGSQIANIRDIRQGVSEASRFYCELQKLGTNVKCFDVGGGLAVDYDGTRSQSSNSMNYGLTEYANNIVSVLTDICKEYQQPMPQIISESGRYLTAHHAVLISDVIGTEAYKAEVIEAPDEAAPQLLHNMWQSWVEVSGRADQRALIEIYHDCQSDLAEAHSLFALGQLSLVQRAWAEQVNLRVCHELQGVMSTKYRFHRPIIDELNEKLADKFFVNFSLFQSLPDAWGIDQVFPVLPLSGLDKKPERRAVMLDITCDSDGSIDQYVDGQGIETTLPVPAWSAESPYLIGFFLVGAYQEILGDMHNLFGDTNSAVVRVDENGLTNIESVLAGDTVADVLRYVNLDAVAFMRTYEELVNMHIEESERANILEELQLGLEGYTYLEDFT</sequence>
<evidence type="ECO:0000259" key="18">
    <source>
        <dbReference type="Pfam" id="PF17944"/>
    </source>
</evidence>
<dbReference type="EMBL" id="LS483452">
    <property type="protein sequence ID" value="SQH76394.1"/>
    <property type="molecule type" value="Genomic_DNA"/>
</dbReference>
<dbReference type="PIRSF" id="PIRSF001336">
    <property type="entry name" value="Arg_decrbxlase"/>
    <property type="match status" value="1"/>
</dbReference>
<dbReference type="PANTHER" id="PTHR43295">
    <property type="entry name" value="ARGININE DECARBOXYLASE"/>
    <property type="match status" value="1"/>
</dbReference>
<dbReference type="InterPro" id="IPR009006">
    <property type="entry name" value="Ala_racemase/Decarboxylase_C"/>
</dbReference>
<dbReference type="Pfam" id="PF02784">
    <property type="entry name" value="Orn_Arg_deC_N"/>
    <property type="match status" value="1"/>
</dbReference>
<dbReference type="SUPFAM" id="SSF51419">
    <property type="entry name" value="PLP-binding barrel"/>
    <property type="match status" value="1"/>
</dbReference>
<dbReference type="PRINTS" id="PR01180">
    <property type="entry name" value="ARGDCRBXLASE"/>
</dbReference>
<evidence type="ECO:0000256" key="14">
    <source>
        <dbReference type="PIRSR" id="PIRSR600183-50"/>
    </source>
</evidence>